<reference evidence="1" key="2">
    <citation type="journal article" date="2023" name="Plants (Basel)">
        <title>Annotation of the Turnera subulata (Passifloraceae) Draft Genome Reveals the S-Locus Evolved after the Divergence of Turneroideae from Passifloroideae in a Stepwise Manner.</title>
        <authorList>
            <person name="Henning P.M."/>
            <person name="Roalson E.H."/>
            <person name="Mir W."/>
            <person name="McCubbin A.G."/>
            <person name="Shore J.S."/>
        </authorList>
    </citation>
    <scope>NUCLEOTIDE SEQUENCE</scope>
    <source>
        <tissue evidence="1">Leaves</tissue>
    </source>
</reference>
<dbReference type="PANTHER" id="PTHR34371:SF2">
    <property type="entry name" value="DUF688 FAMILY PROTEIN"/>
    <property type="match status" value="1"/>
</dbReference>
<proteinExistence type="predicted"/>
<dbReference type="EMBL" id="JAKUCV010007405">
    <property type="protein sequence ID" value="KAJ4823622.1"/>
    <property type="molecule type" value="Genomic_DNA"/>
</dbReference>
<evidence type="ECO:0000313" key="1">
    <source>
        <dbReference type="EMBL" id="KAJ4823622.1"/>
    </source>
</evidence>
<dbReference type="PANTHER" id="PTHR34371">
    <property type="entry name" value="OS01G0551000 PROTEIN"/>
    <property type="match status" value="1"/>
</dbReference>
<dbReference type="OrthoDB" id="1934555at2759"/>
<comment type="caution">
    <text evidence="1">The sequence shown here is derived from an EMBL/GenBank/DDBJ whole genome shotgun (WGS) entry which is preliminary data.</text>
</comment>
<organism evidence="1 2">
    <name type="scientific">Turnera subulata</name>
    <dbReference type="NCBI Taxonomy" id="218843"/>
    <lineage>
        <taxon>Eukaryota</taxon>
        <taxon>Viridiplantae</taxon>
        <taxon>Streptophyta</taxon>
        <taxon>Embryophyta</taxon>
        <taxon>Tracheophyta</taxon>
        <taxon>Spermatophyta</taxon>
        <taxon>Magnoliopsida</taxon>
        <taxon>eudicotyledons</taxon>
        <taxon>Gunneridae</taxon>
        <taxon>Pentapetalae</taxon>
        <taxon>rosids</taxon>
        <taxon>fabids</taxon>
        <taxon>Malpighiales</taxon>
        <taxon>Passifloraceae</taxon>
        <taxon>Turnera</taxon>
    </lineage>
</organism>
<keyword evidence="2" id="KW-1185">Reference proteome</keyword>
<name>A0A9Q0J0L1_9ROSI</name>
<evidence type="ECO:0000313" key="2">
    <source>
        <dbReference type="Proteomes" id="UP001141552"/>
    </source>
</evidence>
<dbReference type="AlphaFoldDB" id="A0A9Q0J0L1"/>
<accession>A0A9Q0J0L1</accession>
<dbReference type="Proteomes" id="UP001141552">
    <property type="component" value="Unassembled WGS sequence"/>
</dbReference>
<protein>
    <submittedName>
        <fullName evidence="1">Uncharacterized protein</fullName>
    </submittedName>
</protein>
<sequence>MESDTEAEQISIARLPLLITKPYSPETERSGTLTPPHHSLASVPFRWEEEPGKPRGCNTAPCTPMDLSLKTLELPPRLFLDANVPSPTTVLDGPDVGRQRFQSSSFRIIRKEFYGSFRRSFSPERGQLGGLFLSKRRLKEGGFLASWGWGRRTVKGKRDVVGGGSYVFPSSVDKESDCGNVEEENSSKRFKMTRTGSYSSLSHARPQLWATIYEGLKQVVPWRRRKQRQSKDGLL</sequence>
<gene>
    <name evidence="1" type="ORF">Tsubulata_039713</name>
</gene>
<reference evidence="1" key="1">
    <citation type="submission" date="2022-02" db="EMBL/GenBank/DDBJ databases">
        <authorList>
            <person name="Henning P.M."/>
            <person name="McCubbin A.G."/>
            <person name="Shore J.S."/>
        </authorList>
    </citation>
    <scope>NUCLEOTIDE SEQUENCE</scope>
    <source>
        <strain evidence="1">F60SS</strain>
        <tissue evidence="1">Leaves</tissue>
    </source>
</reference>